<keyword evidence="6" id="KW-0687">Ribonucleoprotein</keyword>
<evidence type="ECO:0000256" key="3">
    <source>
        <dbReference type="ARBA" id="ARBA00022946"/>
    </source>
</evidence>
<dbReference type="GO" id="GO:0003735">
    <property type="term" value="F:structural constituent of ribosome"/>
    <property type="evidence" value="ECO:0007669"/>
    <property type="project" value="InterPro"/>
</dbReference>
<reference evidence="9" key="1">
    <citation type="journal article" date="2015" name="Sci. Rep.">
        <title>Spliced leader RNA trans-splicing discovered in copepods.</title>
        <authorList>
            <person name="Yang F."/>
            <person name="Xu D."/>
            <person name="Zhuang Y."/>
            <person name="Yi X."/>
            <person name="Huang Y."/>
            <person name="Chen H."/>
            <person name="Lin S."/>
            <person name="Campbell D.A."/>
            <person name="Sturm N.R."/>
            <person name="Liu G."/>
            <person name="Zhang H."/>
        </authorList>
    </citation>
    <scope>NUCLEOTIDE SEQUENCE</scope>
</reference>
<dbReference type="InterPro" id="IPR035977">
    <property type="entry name" value="Ribosomal_bL36_sp"/>
</dbReference>
<evidence type="ECO:0000313" key="9">
    <source>
        <dbReference type="EMBL" id="ALS05207.1"/>
    </source>
</evidence>
<comment type="subcellular location">
    <subcellularLocation>
        <location evidence="1">Mitochondrion</location>
    </subcellularLocation>
</comment>
<keyword evidence="3" id="KW-0809">Transit peptide</keyword>
<dbReference type="GO" id="GO:0005762">
    <property type="term" value="C:mitochondrial large ribosomal subunit"/>
    <property type="evidence" value="ECO:0007669"/>
    <property type="project" value="TreeGrafter"/>
</dbReference>
<evidence type="ECO:0000256" key="8">
    <source>
        <dbReference type="ARBA" id="ARBA00035411"/>
    </source>
</evidence>
<dbReference type="EMBL" id="KT755373">
    <property type="protein sequence ID" value="ALS05207.1"/>
    <property type="molecule type" value="mRNA"/>
</dbReference>
<evidence type="ECO:0000256" key="5">
    <source>
        <dbReference type="ARBA" id="ARBA00023128"/>
    </source>
</evidence>
<dbReference type="InterPro" id="IPR052143">
    <property type="entry name" value="Mitoribosomal_bL36m"/>
</dbReference>
<proteinExistence type="evidence at transcript level"/>
<evidence type="ECO:0000256" key="2">
    <source>
        <dbReference type="ARBA" id="ARBA00007645"/>
    </source>
</evidence>
<dbReference type="AlphaFoldDB" id="A0A0U2MAJ9"/>
<name>A0A0U2MAJ9_9MAXI</name>
<dbReference type="Pfam" id="PF00444">
    <property type="entry name" value="Ribosomal_L36"/>
    <property type="match status" value="1"/>
</dbReference>
<evidence type="ECO:0000256" key="1">
    <source>
        <dbReference type="ARBA" id="ARBA00004173"/>
    </source>
</evidence>
<protein>
    <recommendedName>
        <fullName evidence="7">Large ribosomal subunit protein bL36m</fullName>
    </recommendedName>
    <alternativeName>
        <fullName evidence="8">39S ribosomal protein L36, mitochondrial</fullName>
    </alternativeName>
</protein>
<keyword evidence="5" id="KW-0496">Mitochondrion</keyword>
<dbReference type="InterPro" id="IPR000473">
    <property type="entry name" value="Ribosomal_bL36"/>
</dbReference>
<comment type="similarity">
    <text evidence="2">Belongs to the bacterial ribosomal protein bL36 family.</text>
</comment>
<evidence type="ECO:0000256" key="6">
    <source>
        <dbReference type="ARBA" id="ARBA00023274"/>
    </source>
</evidence>
<evidence type="ECO:0000256" key="7">
    <source>
        <dbReference type="ARBA" id="ARBA00035239"/>
    </source>
</evidence>
<evidence type="ECO:0000256" key="4">
    <source>
        <dbReference type="ARBA" id="ARBA00022980"/>
    </source>
</evidence>
<dbReference type="PANTHER" id="PTHR46909">
    <property type="entry name" value="39S RIBOSOMAL PROTEIN L36, MITOCHONDRIAL"/>
    <property type="match status" value="1"/>
</dbReference>
<dbReference type="PANTHER" id="PTHR46909:SF1">
    <property type="entry name" value="LARGE RIBOSOMAL SUBUNIT PROTEIN BL36M"/>
    <property type="match status" value="1"/>
</dbReference>
<sequence>MMLSLSRLAVTRSICVVRQSCTNFSNNIFTHALGARAEKPLLKISVPSIQPSAGLKHVGVPKLRCKHCYFVIQDERKYVLCTAKPRHLQTQKLVASKQGNMILSHATQGSAKKIRGSREMKTQASFRLDFF</sequence>
<dbReference type="GO" id="GO:0006412">
    <property type="term" value="P:translation"/>
    <property type="evidence" value="ECO:0007669"/>
    <property type="project" value="InterPro"/>
</dbReference>
<dbReference type="SUPFAM" id="SSF57840">
    <property type="entry name" value="Ribosomal protein L36"/>
    <property type="match status" value="1"/>
</dbReference>
<organism evidence="9">
    <name type="scientific">Tortanus dextrilobatus</name>
    <dbReference type="NCBI Taxonomy" id="207953"/>
    <lineage>
        <taxon>Eukaryota</taxon>
        <taxon>Metazoa</taxon>
        <taxon>Ecdysozoa</taxon>
        <taxon>Arthropoda</taxon>
        <taxon>Crustacea</taxon>
        <taxon>Multicrustacea</taxon>
        <taxon>Hexanauplia</taxon>
        <taxon>Copepoda</taxon>
        <taxon>Calanoida</taxon>
        <taxon>Tortanidae</taxon>
        <taxon>Tortanus</taxon>
    </lineage>
</organism>
<accession>A0A0U2MAJ9</accession>
<keyword evidence="4 9" id="KW-0689">Ribosomal protein</keyword>